<evidence type="ECO:0000313" key="3">
    <source>
        <dbReference type="EMBL" id="ETL27293.1"/>
    </source>
</evidence>
<organism evidence="2">
    <name type="scientific">Phytophthora nicotianae</name>
    <name type="common">Potato buckeye rot agent</name>
    <name type="synonym">Phytophthora parasitica</name>
    <dbReference type="NCBI Taxonomy" id="4792"/>
    <lineage>
        <taxon>Eukaryota</taxon>
        <taxon>Sar</taxon>
        <taxon>Stramenopiles</taxon>
        <taxon>Oomycota</taxon>
        <taxon>Peronosporomycetes</taxon>
        <taxon>Peronosporales</taxon>
        <taxon>Peronosporaceae</taxon>
        <taxon>Phytophthora</taxon>
    </lineage>
</organism>
<dbReference type="Proteomes" id="UP000053236">
    <property type="component" value="Unassembled WGS sequence"/>
</dbReference>
<reference evidence="3" key="2">
    <citation type="submission" date="2013-11" db="EMBL/GenBank/DDBJ databases">
        <title>The Genome Sequence of Phytophthora parasitica CJ05E6.</title>
        <authorList>
            <consortium name="The Broad Institute Genomics Platform"/>
            <person name="Russ C."/>
            <person name="Tyler B."/>
            <person name="Panabieres F."/>
            <person name="Shan W."/>
            <person name="Tripathy S."/>
            <person name="Grunwald N."/>
            <person name="Machado M."/>
            <person name="Johnson C.S."/>
            <person name="Arredondo F."/>
            <person name="Hong C."/>
            <person name="Coffey M."/>
            <person name="Young S.K."/>
            <person name="Zeng Q."/>
            <person name="Gargeya S."/>
            <person name="Fitzgerald M."/>
            <person name="Abouelleil A."/>
            <person name="Alvarado L."/>
            <person name="Chapman S.B."/>
            <person name="Gainer-Dewar J."/>
            <person name="Goldberg J."/>
            <person name="Griggs A."/>
            <person name="Gujja S."/>
            <person name="Hansen M."/>
            <person name="Howarth C."/>
            <person name="Imamovic A."/>
            <person name="Ireland A."/>
            <person name="Larimer J."/>
            <person name="McCowan C."/>
            <person name="Murphy C."/>
            <person name="Pearson M."/>
            <person name="Poon T.W."/>
            <person name="Priest M."/>
            <person name="Roberts A."/>
            <person name="Saif S."/>
            <person name="Shea T."/>
            <person name="Sykes S."/>
            <person name="Wortman J."/>
            <person name="Nusbaum C."/>
            <person name="Birren B."/>
        </authorList>
    </citation>
    <scope>NUCLEOTIDE SEQUENCE [LARGE SCALE GENOMIC DNA]</scope>
    <source>
        <strain evidence="3">CJ05E6</strain>
    </source>
</reference>
<protein>
    <submittedName>
        <fullName evidence="2">Uncharacterized protein</fullName>
    </submittedName>
</protein>
<gene>
    <name evidence="2" type="ORF">L915_19244</name>
    <name evidence="3" type="ORF">L916_19138</name>
</gene>
<accession>W2FV94</accession>
<name>W2FV94_PHYNI</name>
<reference evidence="2" key="1">
    <citation type="submission" date="2013-11" db="EMBL/GenBank/DDBJ databases">
        <title>The Genome Sequence of Phytophthora parasitica CJ02B3.</title>
        <authorList>
            <consortium name="The Broad Institute Genomics Platform"/>
            <person name="Russ C."/>
            <person name="Tyler B."/>
            <person name="Panabieres F."/>
            <person name="Shan W."/>
            <person name="Tripathy S."/>
            <person name="Grunwald N."/>
            <person name="Machado M."/>
            <person name="Johnson C.S."/>
            <person name="Arredondo F."/>
            <person name="Hong C."/>
            <person name="Coffey M."/>
            <person name="Young S.K."/>
            <person name="Zeng Q."/>
            <person name="Gargeya S."/>
            <person name="Fitzgerald M."/>
            <person name="Abouelleil A."/>
            <person name="Alvarado L."/>
            <person name="Chapman S.B."/>
            <person name="Gainer-Dewar J."/>
            <person name="Goldberg J."/>
            <person name="Griggs A."/>
            <person name="Gujja S."/>
            <person name="Hansen M."/>
            <person name="Howarth C."/>
            <person name="Imamovic A."/>
            <person name="Ireland A."/>
            <person name="Larimer J."/>
            <person name="McCowan C."/>
            <person name="Murphy C."/>
            <person name="Pearson M."/>
            <person name="Poon T.W."/>
            <person name="Priest M."/>
            <person name="Roberts A."/>
            <person name="Saif S."/>
            <person name="Shea T."/>
            <person name="Sykes S."/>
            <person name="Wortman J."/>
            <person name="Nusbaum C."/>
            <person name="Birren B."/>
        </authorList>
    </citation>
    <scope>NUCLEOTIDE SEQUENCE [LARGE SCALE GENOMIC DNA]</scope>
    <source>
        <strain evidence="2">CJ02B3</strain>
    </source>
</reference>
<dbReference type="Proteomes" id="UP000053864">
    <property type="component" value="Unassembled WGS sequence"/>
</dbReference>
<evidence type="ECO:0000256" key="1">
    <source>
        <dbReference type="SAM" id="MobiDB-lite"/>
    </source>
</evidence>
<dbReference type="EMBL" id="KI675988">
    <property type="protein sequence ID" value="ETL27293.1"/>
    <property type="molecule type" value="Genomic_DNA"/>
</dbReference>
<feature type="region of interest" description="Disordered" evidence="1">
    <location>
        <begin position="1"/>
        <end position="20"/>
    </location>
</feature>
<evidence type="ECO:0000313" key="2">
    <source>
        <dbReference type="EMBL" id="ETK73861.1"/>
    </source>
</evidence>
<proteinExistence type="predicted"/>
<dbReference type="EMBL" id="KI689185">
    <property type="protein sequence ID" value="ETK73861.1"/>
    <property type="molecule type" value="Genomic_DNA"/>
</dbReference>
<sequence>MAQPSGIALMSPTLTPPSRSLTDHVAVEVDEWQKLKKSECTEHSKGASAPANDGQKRVYLCTRARRSVKGAPVTCLDLWHHDWQRGRSLAEGLMLSMIRARAPATKSQKRRRLDSELEGTISSDDEQNK</sequence>
<dbReference type="AlphaFoldDB" id="W2FV94"/>
<feature type="region of interest" description="Disordered" evidence="1">
    <location>
        <begin position="100"/>
        <end position="129"/>
    </location>
</feature>